<dbReference type="PANTHER" id="PTHR30093:SF2">
    <property type="entry name" value="TYPE II SECRETION SYSTEM PROTEIN H"/>
    <property type="match status" value="1"/>
</dbReference>
<organism evidence="3 4">
    <name type="scientific">Rosistilla ulvae</name>
    <dbReference type="NCBI Taxonomy" id="1930277"/>
    <lineage>
        <taxon>Bacteria</taxon>
        <taxon>Pseudomonadati</taxon>
        <taxon>Planctomycetota</taxon>
        <taxon>Planctomycetia</taxon>
        <taxon>Pirellulales</taxon>
        <taxon>Pirellulaceae</taxon>
        <taxon>Rosistilla</taxon>
    </lineage>
</organism>
<dbReference type="InterPro" id="IPR012902">
    <property type="entry name" value="N_methyl_site"/>
</dbReference>
<keyword evidence="1" id="KW-0472">Membrane</keyword>
<dbReference type="Proteomes" id="UP000319557">
    <property type="component" value="Chromosome"/>
</dbReference>
<keyword evidence="1" id="KW-1133">Transmembrane helix</keyword>
<dbReference type="NCBIfam" id="TIGR04294">
    <property type="entry name" value="pre_pil_HX9DG"/>
    <property type="match status" value="1"/>
</dbReference>
<protein>
    <recommendedName>
        <fullName evidence="2">DUF1559 domain-containing protein</fullName>
    </recommendedName>
</protein>
<dbReference type="Pfam" id="PF07596">
    <property type="entry name" value="SBP_bac_10"/>
    <property type="match status" value="1"/>
</dbReference>
<evidence type="ECO:0000313" key="4">
    <source>
        <dbReference type="Proteomes" id="UP000319557"/>
    </source>
</evidence>
<reference evidence="3 4" key="1">
    <citation type="submission" date="2019-02" db="EMBL/GenBank/DDBJ databases">
        <title>Deep-cultivation of Planctomycetes and their phenomic and genomic characterization uncovers novel biology.</title>
        <authorList>
            <person name="Wiegand S."/>
            <person name="Jogler M."/>
            <person name="Boedeker C."/>
            <person name="Pinto D."/>
            <person name="Vollmers J."/>
            <person name="Rivas-Marin E."/>
            <person name="Kohn T."/>
            <person name="Peeters S.H."/>
            <person name="Heuer A."/>
            <person name="Rast P."/>
            <person name="Oberbeckmann S."/>
            <person name="Bunk B."/>
            <person name="Jeske O."/>
            <person name="Meyerdierks A."/>
            <person name="Storesund J.E."/>
            <person name="Kallscheuer N."/>
            <person name="Luecker S."/>
            <person name="Lage O.M."/>
            <person name="Pohl T."/>
            <person name="Merkel B.J."/>
            <person name="Hornburger P."/>
            <person name="Mueller R.-W."/>
            <person name="Bruemmer F."/>
            <person name="Labrenz M."/>
            <person name="Spormann A.M."/>
            <person name="Op den Camp H."/>
            <person name="Overmann J."/>
            <person name="Amann R."/>
            <person name="Jetten M.S.M."/>
            <person name="Mascher T."/>
            <person name="Medema M.H."/>
            <person name="Devos D.P."/>
            <person name="Kaster A.-K."/>
            <person name="Ovreas L."/>
            <person name="Rohde M."/>
            <person name="Galperin M.Y."/>
            <person name="Jogler C."/>
        </authorList>
    </citation>
    <scope>NUCLEOTIDE SEQUENCE [LARGE SCALE GENOMIC DNA]</scope>
    <source>
        <strain evidence="3 4">EC9</strain>
    </source>
</reference>
<keyword evidence="4" id="KW-1185">Reference proteome</keyword>
<dbReference type="InterPro" id="IPR045584">
    <property type="entry name" value="Pilin-like"/>
</dbReference>
<evidence type="ECO:0000256" key="1">
    <source>
        <dbReference type="SAM" id="Phobius"/>
    </source>
</evidence>
<dbReference type="Pfam" id="PF07963">
    <property type="entry name" value="N_methyl"/>
    <property type="match status" value="1"/>
</dbReference>
<dbReference type="InterPro" id="IPR027558">
    <property type="entry name" value="Pre_pil_HX9DG_C"/>
</dbReference>
<accession>A0A517LZC0</accession>
<keyword evidence="1" id="KW-0812">Transmembrane</keyword>
<dbReference type="Gene3D" id="3.30.700.10">
    <property type="entry name" value="Glycoprotein, Type 4 Pilin"/>
    <property type="match status" value="1"/>
</dbReference>
<sequence>MLHQTCFPNQRLRRRGSRPVTSVRTMGFTLVELLVVIAIIGILVGLLLPAVQAAREAARRMQCTNNLKQLGLAVHNYADTFKVIPPLEVWQNGRTTNWGANVLLMPFIEQSALHEALNPQGDAIPNVSVQPLLATRIDGFICPSDPGPDLNFAFNDYGKANYLPSQGVFWVPYNDSGYTQACRLANITDGLSNTLLYGERFLGEQPFRSVGGIWAGRSRTGGNVQAHGRAAWPPNTPYAGDLDDISGTSDPLNTRTAYSSLHPGGVNITRCDGSVRFISENVDSLTSYPSSSSTNFFRLAAQAVSQPSDANRVWQNLFIPNDGNPVGDY</sequence>
<dbReference type="AlphaFoldDB" id="A0A517LZC0"/>
<dbReference type="KEGG" id="ruv:EC9_21450"/>
<dbReference type="SUPFAM" id="SSF54523">
    <property type="entry name" value="Pili subunits"/>
    <property type="match status" value="1"/>
</dbReference>
<evidence type="ECO:0000259" key="2">
    <source>
        <dbReference type="Pfam" id="PF07596"/>
    </source>
</evidence>
<feature type="transmembrane region" description="Helical" evidence="1">
    <location>
        <begin position="28"/>
        <end position="51"/>
    </location>
</feature>
<gene>
    <name evidence="3" type="ORF">EC9_21450</name>
</gene>
<dbReference type="NCBIfam" id="TIGR02532">
    <property type="entry name" value="IV_pilin_GFxxxE"/>
    <property type="match status" value="1"/>
</dbReference>
<proteinExistence type="predicted"/>
<evidence type="ECO:0000313" key="3">
    <source>
        <dbReference type="EMBL" id="QDS87960.1"/>
    </source>
</evidence>
<dbReference type="PANTHER" id="PTHR30093">
    <property type="entry name" value="GENERAL SECRETION PATHWAY PROTEIN G"/>
    <property type="match status" value="1"/>
</dbReference>
<feature type="domain" description="DUF1559" evidence="2">
    <location>
        <begin position="52"/>
        <end position="284"/>
    </location>
</feature>
<name>A0A517LZC0_9BACT</name>
<dbReference type="InterPro" id="IPR011453">
    <property type="entry name" value="DUF1559"/>
</dbReference>
<dbReference type="OrthoDB" id="263714at2"/>
<dbReference type="EMBL" id="CP036261">
    <property type="protein sequence ID" value="QDS87960.1"/>
    <property type="molecule type" value="Genomic_DNA"/>
</dbReference>